<organism evidence="2 3">
    <name type="scientific">Aerococcus urinaehominis</name>
    <dbReference type="NCBI Taxonomy" id="128944"/>
    <lineage>
        <taxon>Bacteria</taxon>
        <taxon>Bacillati</taxon>
        <taxon>Bacillota</taxon>
        <taxon>Bacilli</taxon>
        <taxon>Lactobacillales</taxon>
        <taxon>Aerococcaceae</taxon>
        <taxon>Aerococcus</taxon>
    </lineage>
</organism>
<feature type="transmembrane region" description="Helical" evidence="1">
    <location>
        <begin position="51"/>
        <end position="73"/>
    </location>
</feature>
<reference evidence="3" key="2">
    <citation type="submission" date="2016-01" db="EMBL/GenBank/DDBJ databases">
        <title>Six Aerococcus type strain genome sequencing and assembly using PacBio and Illumina Hiseq.</title>
        <authorList>
            <person name="Carkaci D."/>
            <person name="Dargis R."/>
            <person name="Nielsen X.C."/>
            <person name="Skovgaard O."/>
            <person name="Fuursted K."/>
            <person name="Christensen J.J."/>
        </authorList>
    </citation>
    <scope>NUCLEOTIDE SEQUENCE [LARGE SCALE GENOMIC DNA]</scope>
    <source>
        <strain evidence="3">CCUG42038B</strain>
    </source>
</reference>
<proteinExistence type="predicted"/>
<gene>
    <name evidence="2" type="ORF">AWM75_00580</name>
</gene>
<sequence>MFIFLFTDGIAVNSESLLSILLAVVAEEVAKAFLTLYFIRRYADKRYILNGLLIGAGVGAGFAVFETAGYGFYELMETGYYESLVNILVMRGVMAIGGHVVWAAIQGGALMLALKAMGVNFSWAALKEPAFLRFAGLTILMHFIWNSNLFILPLPIIMDLKYILLIIFAWLVIFILVNRGIKEINQITLDYQPTELTASDAADESVAKQIID</sequence>
<dbReference type="InterPro" id="IPR026898">
    <property type="entry name" value="PrsW"/>
</dbReference>
<keyword evidence="1" id="KW-0472">Membrane</keyword>
<dbReference type="PANTHER" id="PTHR36844:SF1">
    <property type="entry name" value="PROTEASE PRSW"/>
    <property type="match status" value="1"/>
</dbReference>
<dbReference type="KEGG" id="auh:AWM75_00580"/>
<feature type="transmembrane region" description="Helical" evidence="1">
    <location>
        <begin position="134"/>
        <end position="156"/>
    </location>
</feature>
<name>A0A0X8FJP4_9LACT</name>
<protein>
    <recommendedName>
        <fullName evidence="4">PrsW family intramembrane metalloprotease</fullName>
    </recommendedName>
</protein>
<evidence type="ECO:0000256" key="1">
    <source>
        <dbReference type="SAM" id="Phobius"/>
    </source>
</evidence>
<dbReference type="Proteomes" id="UP000062260">
    <property type="component" value="Chromosome"/>
</dbReference>
<reference evidence="2 3" key="1">
    <citation type="journal article" date="2016" name="Genome Announc.">
        <title>Complete Genome Sequences of Aerococcus christensenii CCUG 28831T, Aerococcus sanguinicola CCUG 43001T, Aerococcus urinae CCUG 36881T, Aerococcus urinaeequi CCUG 28094T, Aerococcus urinaehominis CCUG 42038 BT, and Aerococcus viridans CCUG 4311T.</title>
        <authorList>
            <person name="Carkaci D."/>
            <person name="Dargis R."/>
            <person name="Nielsen X.C."/>
            <person name="Skovgaard O."/>
            <person name="Fuursted K."/>
            <person name="Christensen J.J."/>
        </authorList>
    </citation>
    <scope>NUCLEOTIDE SEQUENCE [LARGE SCALE GENOMIC DNA]</scope>
    <source>
        <strain evidence="2 3">CCUG42038B</strain>
    </source>
</reference>
<dbReference type="PANTHER" id="PTHR36844">
    <property type="entry name" value="PROTEASE PRSW"/>
    <property type="match status" value="1"/>
</dbReference>
<feature type="transmembrane region" description="Helical" evidence="1">
    <location>
        <begin position="93"/>
        <end position="114"/>
    </location>
</feature>
<evidence type="ECO:0000313" key="2">
    <source>
        <dbReference type="EMBL" id="AMB98578.1"/>
    </source>
</evidence>
<accession>A0A0X8FJP4</accession>
<keyword evidence="1" id="KW-1133">Transmembrane helix</keyword>
<feature type="transmembrane region" description="Helical" evidence="1">
    <location>
        <begin position="162"/>
        <end position="181"/>
    </location>
</feature>
<dbReference type="STRING" id="128944.AWM75_00580"/>
<keyword evidence="1" id="KW-0812">Transmembrane</keyword>
<dbReference type="OrthoDB" id="153483at2"/>
<dbReference type="Pfam" id="PF13367">
    <property type="entry name" value="PrsW-protease"/>
    <property type="match status" value="1"/>
</dbReference>
<evidence type="ECO:0000313" key="3">
    <source>
        <dbReference type="Proteomes" id="UP000062260"/>
    </source>
</evidence>
<dbReference type="RefSeq" id="WP_067977237.1">
    <property type="nucleotide sequence ID" value="NZ_CP014163.1"/>
</dbReference>
<dbReference type="EMBL" id="CP014163">
    <property type="protein sequence ID" value="AMB98578.1"/>
    <property type="molecule type" value="Genomic_DNA"/>
</dbReference>
<feature type="transmembrane region" description="Helical" evidence="1">
    <location>
        <begin position="20"/>
        <end position="39"/>
    </location>
</feature>
<keyword evidence="3" id="KW-1185">Reference proteome</keyword>
<dbReference type="AlphaFoldDB" id="A0A0X8FJP4"/>
<dbReference type="GO" id="GO:0008233">
    <property type="term" value="F:peptidase activity"/>
    <property type="evidence" value="ECO:0007669"/>
    <property type="project" value="InterPro"/>
</dbReference>
<evidence type="ECO:0008006" key="4">
    <source>
        <dbReference type="Google" id="ProtNLM"/>
    </source>
</evidence>